<comment type="caution">
    <text evidence="2">The sequence shown here is derived from an EMBL/GenBank/DDBJ whole genome shotgun (WGS) entry which is preliminary data.</text>
</comment>
<protein>
    <submittedName>
        <fullName evidence="2">Uncharacterized protein</fullName>
    </submittedName>
</protein>
<evidence type="ECO:0000256" key="1">
    <source>
        <dbReference type="SAM" id="SignalP"/>
    </source>
</evidence>
<evidence type="ECO:0000313" key="2">
    <source>
        <dbReference type="EMBL" id="KAK7463220.1"/>
    </source>
</evidence>
<evidence type="ECO:0000313" key="3">
    <source>
        <dbReference type="Proteomes" id="UP001519460"/>
    </source>
</evidence>
<keyword evidence="3" id="KW-1185">Reference proteome</keyword>
<reference evidence="2 3" key="1">
    <citation type="journal article" date="2023" name="Sci. Data">
        <title>Genome assembly of the Korean intertidal mud-creeper Batillaria attramentaria.</title>
        <authorList>
            <person name="Patra A.K."/>
            <person name="Ho P.T."/>
            <person name="Jun S."/>
            <person name="Lee S.J."/>
            <person name="Kim Y."/>
            <person name="Won Y.J."/>
        </authorList>
    </citation>
    <scope>NUCLEOTIDE SEQUENCE [LARGE SCALE GENOMIC DNA]</scope>
    <source>
        <strain evidence="2">Wonlab-2016</strain>
    </source>
</reference>
<feature type="signal peptide" evidence="1">
    <location>
        <begin position="1"/>
        <end position="23"/>
    </location>
</feature>
<dbReference type="EMBL" id="JACVVK020000606">
    <property type="protein sequence ID" value="KAK7463220.1"/>
    <property type="molecule type" value="Genomic_DNA"/>
</dbReference>
<keyword evidence="1" id="KW-0732">Signal</keyword>
<accession>A0ABD0J6Q0</accession>
<dbReference type="AlphaFoldDB" id="A0ABD0J6Q0"/>
<feature type="chain" id="PRO_5044795428" evidence="1">
    <location>
        <begin position="24"/>
        <end position="336"/>
    </location>
</feature>
<proteinExistence type="predicted"/>
<name>A0ABD0J6Q0_9CAEN</name>
<dbReference type="Proteomes" id="UP001519460">
    <property type="component" value="Unassembled WGS sequence"/>
</dbReference>
<sequence length="336" mass="38040">MSHLQQVLFSLGILVGLTAEVSGESTREKTLYLNSETHCDIAKLSETENFFSVDENTVFNVQIERPESRSGTATFRQCHLVFRSSRTMGRLCVMQRHLTFDSCHFRLALYDGTPQNDGKIAPNKYLPPIVQSSWREESRRRNTSSPFMSKRSAQTADCDRGLMGAEWCTGGGFLTVGLTRMGNKAHMQTMDVDLLVYHISMYMDSLPYCGSHLELDNSKVTVSNLDPHRKVRSTVFHQCVLTFASSRAEENRSVCVEPLMAEKPSCALNYTLEVDELGQRGPPVPSFVRAMRTYERPLPRRQWEQAIYRGLNSPEPQPQSAECDPTSHAYLEILVE</sequence>
<organism evidence="2 3">
    <name type="scientific">Batillaria attramentaria</name>
    <dbReference type="NCBI Taxonomy" id="370345"/>
    <lineage>
        <taxon>Eukaryota</taxon>
        <taxon>Metazoa</taxon>
        <taxon>Spiralia</taxon>
        <taxon>Lophotrochozoa</taxon>
        <taxon>Mollusca</taxon>
        <taxon>Gastropoda</taxon>
        <taxon>Caenogastropoda</taxon>
        <taxon>Sorbeoconcha</taxon>
        <taxon>Cerithioidea</taxon>
        <taxon>Batillariidae</taxon>
        <taxon>Batillaria</taxon>
    </lineage>
</organism>
<gene>
    <name evidence="2" type="ORF">BaRGS_00038205</name>
</gene>